<reference evidence="10" key="1">
    <citation type="submission" date="2023-05" db="EMBL/GenBank/DDBJ databases">
        <title>Genome and transcriptome analyses reveal genes involved in the formation of fine ridges on petal epidermal cells in Hibiscus trionum.</title>
        <authorList>
            <person name="Koshimizu S."/>
            <person name="Masuda S."/>
            <person name="Ishii T."/>
            <person name="Shirasu K."/>
            <person name="Hoshino A."/>
            <person name="Arita M."/>
        </authorList>
    </citation>
    <scope>NUCLEOTIDE SEQUENCE</scope>
    <source>
        <strain evidence="10">Hamamatsu line</strain>
    </source>
</reference>
<evidence type="ECO:0000256" key="2">
    <source>
        <dbReference type="ARBA" id="ARBA00004555"/>
    </source>
</evidence>
<comment type="subcellular location">
    <subcellularLocation>
        <location evidence="1">Cytoplasmic vesicle</location>
        <location evidence="1">Clathrin-coated vesicle</location>
    </subcellularLocation>
    <subcellularLocation>
        <location evidence="2">Golgi apparatus</location>
    </subcellularLocation>
    <subcellularLocation>
        <location evidence="3">Membrane</location>
        <location evidence="3">Clathrin-coated pit</location>
    </subcellularLocation>
</comment>
<keyword evidence="11" id="KW-1185">Reference proteome</keyword>
<dbReference type="GO" id="GO:0048268">
    <property type="term" value="P:clathrin coat assembly"/>
    <property type="evidence" value="ECO:0007669"/>
    <property type="project" value="InterPro"/>
</dbReference>
<dbReference type="InterPro" id="IPR008942">
    <property type="entry name" value="ENTH_VHS"/>
</dbReference>
<dbReference type="Gene3D" id="1.25.40.90">
    <property type="match status" value="1"/>
</dbReference>
<keyword evidence="6" id="KW-0472">Membrane</keyword>
<name>A0A9W7J425_HIBTR</name>
<dbReference type="FunFam" id="1.25.40.90:FF:000027">
    <property type="entry name" value="Putative clathrin assembly protein"/>
    <property type="match status" value="1"/>
</dbReference>
<dbReference type="GO" id="GO:0005545">
    <property type="term" value="F:1-phosphatidylinositol binding"/>
    <property type="evidence" value="ECO:0007669"/>
    <property type="project" value="InterPro"/>
</dbReference>
<dbReference type="CDD" id="cd16987">
    <property type="entry name" value="ANTH_N_AP180_plant"/>
    <property type="match status" value="1"/>
</dbReference>
<dbReference type="PANTHER" id="PTHR22951">
    <property type="entry name" value="CLATHRIN ASSEMBLY PROTEIN"/>
    <property type="match status" value="1"/>
</dbReference>
<keyword evidence="7" id="KW-0168">Coated pit</keyword>
<comment type="caution">
    <text evidence="10">The sequence shown here is derived from an EMBL/GenBank/DDBJ whole genome shotgun (WGS) entry which is preliminary data.</text>
</comment>
<dbReference type="GO" id="GO:0000149">
    <property type="term" value="F:SNARE binding"/>
    <property type="evidence" value="ECO:0007669"/>
    <property type="project" value="TreeGrafter"/>
</dbReference>
<dbReference type="GO" id="GO:0032050">
    <property type="term" value="F:clathrin heavy chain binding"/>
    <property type="evidence" value="ECO:0007669"/>
    <property type="project" value="TreeGrafter"/>
</dbReference>
<dbReference type="GO" id="GO:0072583">
    <property type="term" value="P:clathrin-dependent endocytosis"/>
    <property type="evidence" value="ECO:0007669"/>
    <property type="project" value="InterPro"/>
</dbReference>
<dbReference type="InterPro" id="IPR013809">
    <property type="entry name" value="ENTH"/>
</dbReference>
<evidence type="ECO:0000256" key="1">
    <source>
        <dbReference type="ARBA" id="ARBA00004132"/>
    </source>
</evidence>
<dbReference type="InterPro" id="IPR014712">
    <property type="entry name" value="ANTH_dom_sf"/>
</dbReference>
<evidence type="ECO:0000256" key="6">
    <source>
        <dbReference type="ARBA" id="ARBA00023136"/>
    </source>
</evidence>
<protein>
    <recommendedName>
        <fullName evidence="9">ENTH domain-containing protein</fullName>
    </recommendedName>
</protein>
<evidence type="ECO:0000256" key="4">
    <source>
        <dbReference type="ARBA" id="ARBA00022583"/>
    </source>
</evidence>
<evidence type="ECO:0000259" key="9">
    <source>
        <dbReference type="PROSITE" id="PS50942"/>
    </source>
</evidence>
<dbReference type="EMBL" id="BSYR01000050">
    <property type="protein sequence ID" value="GMJ08166.1"/>
    <property type="molecule type" value="Genomic_DNA"/>
</dbReference>
<dbReference type="GO" id="GO:0005546">
    <property type="term" value="F:phosphatidylinositol-4,5-bisphosphate binding"/>
    <property type="evidence" value="ECO:0007669"/>
    <property type="project" value="TreeGrafter"/>
</dbReference>
<dbReference type="InterPro" id="IPR045192">
    <property type="entry name" value="AP180-like"/>
</dbReference>
<dbReference type="InterPro" id="IPR011417">
    <property type="entry name" value="ANTH_dom"/>
</dbReference>
<dbReference type="Gene3D" id="1.20.58.150">
    <property type="entry name" value="ANTH domain"/>
    <property type="match status" value="1"/>
</dbReference>
<dbReference type="Proteomes" id="UP001165190">
    <property type="component" value="Unassembled WGS sequence"/>
</dbReference>
<dbReference type="GO" id="GO:0005905">
    <property type="term" value="C:clathrin-coated pit"/>
    <property type="evidence" value="ECO:0007669"/>
    <property type="project" value="UniProtKB-SubCell"/>
</dbReference>
<evidence type="ECO:0000313" key="10">
    <source>
        <dbReference type="EMBL" id="GMJ08166.1"/>
    </source>
</evidence>
<accession>A0A9W7J425</accession>
<keyword evidence="8" id="KW-0968">Cytoplasmic vesicle</keyword>
<dbReference type="PROSITE" id="PS50942">
    <property type="entry name" value="ENTH"/>
    <property type="match status" value="1"/>
</dbReference>
<keyword evidence="4" id="KW-0254">Endocytosis</keyword>
<dbReference type="SUPFAM" id="SSF89009">
    <property type="entry name" value="GAT-like domain"/>
    <property type="match status" value="1"/>
</dbReference>
<dbReference type="Pfam" id="PF07651">
    <property type="entry name" value="ANTH"/>
    <property type="match status" value="2"/>
</dbReference>
<evidence type="ECO:0000256" key="7">
    <source>
        <dbReference type="ARBA" id="ARBA00023176"/>
    </source>
</evidence>
<evidence type="ECO:0000256" key="3">
    <source>
        <dbReference type="ARBA" id="ARBA00004600"/>
    </source>
</evidence>
<keyword evidence="5" id="KW-0333">Golgi apparatus</keyword>
<dbReference type="AlphaFoldDB" id="A0A9W7J425"/>
<evidence type="ECO:0000256" key="8">
    <source>
        <dbReference type="ARBA" id="ARBA00023329"/>
    </source>
</evidence>
<dbReference type="GO" id="GO:0030136">
    <property type="term" value="C:clathrin-coated vesicle"/>
    <property type="evidence" value="ECO:0007669"/>
    <property type="project" value="UniProtKB-SubCell"/>
</dbReference>
<dbReference type="SUPFAM" id="SSF48464">
    <property type="entry name" value="ENTH/VHS domain"/>
    <property type="match status" value="1"/>
</dbReference>
<gene>
    <name evidence="10" type="ORF">HRI_004485800</name>
</gene>
<feature type="domain" description="ENTH" evidence="9">
    <location>
        <begin position="25"/>
        <end position="156"/>
    </location>
</feature>
<evidence type="ECO:0000313" key="11">
    <source>
        <dbReference type="Proteomes" id="UP001165190"/>
    </source>
</evidence>
<dbReference type="PANTHER" id="PTHR22951:SF19">
    <property type="entry name" value="OS08G0467300 PROTEIN"/>
    <property type="match status" value="1"/>
</dbReference>
<dbReference type="InterPro" id="IPR048050">
    <property type="entry name" value="ANTH_N_plant"/>
</dbReference>
<dbReference type="GO" id="GO:0006900">
    <property type="term" value="P:vesicle budding from membrane"/>
    <property type="evidence" value="ECO:0007669"/>
    <property type="project" value="TreeGrafter"/>
</dbReference>
<dbReference type="GO" id="GO:0005794">
    <property type="term" value="C:Golgi apparatus"/>
    <property type="evidence" value="ECO:0007669"/>
    <property type="project" value="UniProtKB-SubCell"/>
</dbReference>
<proteinExistence type="predicted"/>
<organism evidence="10 11">
    <name type="scientific">Hibiscus trionum</name>
    <name type="common">Flower of an hour</name>
    <dbReference type="NCBI Taxonomy" id="183268"/>
    <lineage>
        <taxon>Eukaryota</taxon>
        <taxon>Viridiplantae</taxon>
        <taxon>Streptophyta</taxon>
        <taxon>Embryophyta</taxon>
        <taxon>Tracheophyta</taxon>
        <taxon>Spermatophyta</taxon>
        <taxon>Magnoliopsida</taxon>
        <taxon>eudicotyledons</taxon>
        <taxon>Gunneridae</taxon>
        <taxon>Pentapetalae</taxon>
        <taxon>rosids</taxon>
        <taxon>malvids</taxon>
        <taxon>Malvales</taxon>
        <taxon>Malvaceae</taxon>
        <taxon>Malvoideae</taxon>
        <taxon>Hibiscus</taxon>
    </lineage>
</organism>
<evidence type="ECO:0000256" key="5">
    <source>
        <dbReference type="ARBA" id="ARBA00023034"/>
    </source>
</evidence>
<sequence length="355" mass="40809">MGLWNRVSGVIKDKNSIILANFPGKSSFRNPVLETAIINATSHDDCRIDKRNAQVVFSWIRASPISLWPLMWALSRRMERTRSWVVAIKGLMLMHGVFHCKCPAVQKMGRLPFNLSSFTDKHSRPSRTWGFNAFIREYYAFLDQRTLIWSEKGNENGGDPLSRLQEWQSLLDMLLRIKPRDENMKVGLILEAMDCIIIEIYDVYSKICTQITKILLNVCSAEKSEAATALKILQKAAAQAEELASFFEFCKEFGVLKAGEFPTVSQIPEDEVEELKRIINGEGDFSKEMEERSAIVEYKEEVKGGLKTVITEKWVVFDENTKMIEEKNWNAEESAPLIHHFPVYNLRQIPDFICF</sequence>
<dbReference type="OrthoDB" id="682511at2759"/>